<evidence type="ECO:0000256" key="1">
    <source>
        <dbReference type="SAM" id="Coils"/>
    </source>
</evidence>
<keyword evidence="1" id="KW-0175">Coiled coil</keyword>
<reference evidence="3 5" key="1">
    <citation type="submission" date="2017-02" db="EMBL/GenBank/DDBJ databases">
        <title>Draft genome sequence of Moraxella caviae CCUG 355 type strain.</title>
        <authorList>
            <person name="Engstrom-Jakobsson H."/>
            <person name="Salva-Serra F."/>
            <person name="Thorell K."/>
            <person name="Gonzales-Siles L."/>
            <person name="Karlsson R."/>
            <person name="Boulund F."/>
            <person name="Engstrand L."/>
            <person name="Moore E."/>
        </authorList>
    </citation>
    <scope>NUCLEOTIDE SEQUENCE [LARGE SCALE GENOMIC DNA]</scope>
    <source>
        <strain evidence="3 5">CCUG 355</strain>
    </source>
</reference>
<dbReference type="Proteomes" id="UP000255279">
    <property type="component" value="Unassembled WGS sequence"/>
</dbReference>
<dbReference type="OrthoDB" id="9795626at2"/>
<dbReference type="InterPro" id="IPR027417">
    <property type="entry name" value="P-loop_NTPase"/>
</dbReference>
<dbReference type="STRING" id="34060.B0181_03060"/>
<gene>
    <name evidence="4" type="primary">sbcC</name>
    <name evidence="3" type="ORF">B0181_03060</name>
    <name evidence="4" type="ORF">NCTC10293_01960</name>
</gene>
<dbReference type="Pfam" id="PF13476">
    <property type="entry name" value="AAA_23"/>
    <property type="match status" value="1"/>
</dbReference>
<dbReference type="Pfam" id="PF13558">
    <property type="entry name" value="SbcC_Walker_B"/>
    <property type="match status" value="1"/>
</dbReference>
<dbReference type="GO" id="GO:0006302">
    <property type="term" value="P:double-strand break repair"/>
    <property type="evidence" value="ECO:0007669"/>
    <property type="project" value="InterPro"/>
</dbReference>
<protein>
    <submittedName>
        <fullName evidence="4">Nuclease sbcCD subunit C</fullName>
    </submittedName>
</protein>
<evidence type="ECO:0000259" key="2">
    <source>
        <dbReference type="Pfam" id="PF13476"/>
    </source>
</evidence>
<dbReference type="EMBL" id="MUXU01000021">
    <property type="protein sequence ID" value="OOR91548.1"/>
    <property type="molecule type" value="Genomic_DNA"/>
</dbReference>
<sequence>MKILSLKFTNIHSLKGSWHIDFSDPEFTTNGIFAITGQTGAGKTTILDAICLAIYGQTPRIKSISNAQNDVMSLDTGECASEVEVAIGDKLYRFGWEQRRAGKKSDGNLQPIKREISEIECLGDDSGNILEEKASRCDKLTEQLMRMNFEQFTRSVMLAQGNFAAFLKADAQEKGEILEQITGTDIYGKISIKTHEITREKKDALTLLESKISEQVVMSDDEFAALSQEITDNETSIKHAQKTLAALDEKLTAHANWQRATNEINKHQADIHHHQSALDEFAVDGEILAQAERAALIEPSYQECLQKQNEQAHSQNEVNELSTALPELQANFDAAITQKQHADDTLKTEQHALQTALPIIKNARTLDNRLAQLHDKISHSQDTINRQQNTINTAKNALAAAISEQNEQQNLLAQIQNELASLPAHANAHQDLGVLTGLKQKLALHQSQLEKSHATIQDFAQELRQQTYAINEKRETLKQHKNLRQTLENDYHTLRQDTLSLLQSLRLDVAFNGAHLDKHSDNSLDNLANISQAITPALKSLHERMNALGRLYDLSHLLSQHSERLRTLAAEHTQLNAQKLTLSTALTQHEQDKDNINAQILAQNDTLAALEQTQTLRQELDVLRAQFAKLTPNSPCALCGSLTHPYKENNHNPFSQANDNDSEQTQNAIAHAKRTLDELTENLRHTDAQIIAKRTKLELLNDEFDKLQTQFAHTHQEMRTTHHTLTELAQKQQLPEPDFSSVSVEFGLNGDFDLQDGFGLQDSLTANPAHTKTPTVQNLSPADFEQLSACHMAYQNELSAYGTLGNEIGKLETLQEQLANTERALEQKHTQITLTTQEGIALKERIATLERNIHGAFADTRHIYAELHTLFGETTALIGAHTPTDVLPALMNELQIAMRTLEADTKFTQPEDFAKLHQALITPASLNQAANTLQNAHQHITNLAKHTDTLQQKQHALTQTLASIGAHITHSEAQIQEQTLAFNDEKATLAKLQNEFSAVKQERQALFAETADEFEQRLYTAQTFAQNKLAQANEKAHFAERQLLSTKERLDYVKAQLAAQSAQLITLNDAFTEQLRTQNFDDEAQFLSARLPQNERAALQTKQQTLTQNLAHAKALLATWQTNIDEILAQNPELKTQNFDELNKQKQELTASHYALLERQGEAKERHQKAKNERAQNQANLKLLADKKQDFTVWAKLNELIGSANGKKYRNFAQGLTLEFMLHHANRVLAQMSERYVLTHSRDDDKGQLDISVIDTAQGSELRSTKNLSGGESFVISLALAMGLSQLNSEHTTINSLFLDEGFGTLDDEILDTALSVLASFKDEGKMIGVISHVAALKERIPTQIHVKKSVGGRSTLHGAGVVNCG</sequence>
<feature type="coiled-coil region" evidence="1">
    <location>
        <begin position="662"/>
        <end position="717"/>
    </location>
</feature>
<dbReference type="PANTHER" id="PTHR32114:SF2">
    <property type="entry name" value="ABC TRANSPORTER ABCH.3"/>
    <property type="match status" value="1"/>
</dbReference>
<feature type="domain" description="Rad50/SbcC-type AAA" evidence="2">
    <location>
        <begin position="5"/>
        <end position="214"/>
    </location>
</feature>
<dbReference type="PANTHER" id="PTHR32114">
    <property type="entry name" value="ABC TRANSPORTER ABCH.3"/>
    <property type="match status" value="1"/>
</dbReference>
<proteinExistence type="predicted"/>
<feature type="coiled-coil region" evidence="1">
    <location>
        <begin position="975"/>
        <end position="1049"/>
    </location>
</feature>
<dbReference type="Proteomes" id="UP000190435">
    <property type="component" value="Unassembled WGS sequence"/>
</dbReference>
<evidence type="ECO:0000313" key="5">
    <source>
        <dbReference type="Proteomes" id="UP000190435"/>
    </source>
</evidence>
<accession>A0A1T0A7H2</accession>
<evidence type="ECO:0000313" key="4">
    <source>
        <dbReference type="EMBL" id="STZ14367.1"/>
    </source>
</evidence>
<dbReference type="GO" id="GO:0016887">
    <property type="term" value="F:ATP hydrolysis activity"/>
    <property type="evidence" value="ECO:0007669"/>
    <property type="project" value="InterPro"/>
</dbReference>
<dbReference type="SUPFAM" id="SSF52540">
    <property type="entry name" value="P-loop containing nucleoside triphosphate hydrolases"/>
    <property type="match status" value="2"/>
</dbReference>
<organism evidence="3 5">
    <name type="scientific">Moraxella caviae</name>
    <dbReference type="NCBI Taxonomy" id="34060"/>
    <lineage>
        <taxon>Bacteria</taxon>
        <taxon>Pseudomonadati</taxon>
        <taxon>Pseudomonadota</taxon>
        <taxon>Gammaproteobacteria</taxon>
        <taxon>Moraxellales</taxon>
        <taxon>Moraxellaceae</taxon>
        <taxon>Moraxella</taxon>
    </lineage>
</organism>
<feature type="coiled-coil region" evidence="1">
    <location>
        <begin position="384"/>
        <end position="418"/>
    </location>
</feature>
<dbReference type="RefSeq" id="WP_078276013.1">
    <property type="nucleotide sequence ID" value="NZ_CAACXO010000051.1"/>
</dbReference>
<name>A0A1T0A7H2_9GAMM</name>
<feature type="coiled-coil region" evidence="1">
    <location>
        <begin position="804"/>
        <end position="831"/>
    </location>
</feature>
<reference evidence="4 6" key="2">
    <citation type="submission" date="2018-06" db="EMBL/GenBank/DDBJ databases">
        <authorList>
            <consortium name="Pathogen Informatics"/>
            <person name="Doyle S."/>
        </authorList>
    </citation>
    <scope>NUCLEOTIDE SEQUENCE [LARGE SCALE GENOMIC DNA]</scope>
    <source>
        <strain evidence="4 6">NCTC10293</strain>
    </source>
</reference>
<evidence type="ECO:0000313" key="6">
    <source>
        <dbReference type="Proteomes" id="UP000255279"/>
    </source>
</evidence>
<dbReference type="Gene3D" id="3.40.50.300">
    <property type="entry name" value="P-loop containing nucleotide triphosphate hydrolases"/>
    <property type="match status" value="2"/>
</dbReference>
<evidence type="ECO:0000313" key="3">
    <source>
        <dbReference type="EMBL" id="OOR91548.1"/>
    </source>
</evidence>
<keyword evidence="5" id="KW-1185">Reference proteome</keyword>
<feature type="coiled-coil region" evidence="1">
    <location>
        <begin position="558"/>
        <end position="613"/>
    </location>
</feature>
<dbReference type="EMBL" id="UGQE01000004">
    <property type="protein sequence ID" value="STZ14367.1"/>
    <property type="molecule type" value="Genomic_DNA"/>
</dbReference>
<dbReference type="InterPro" id="IPR038729">
    <property type="entry name" value="Rad50/SbcC_AAA"/>
</dbReference>
<feature type="coiled-coil region" evidence="1">
    <location>
        <begin position="470"/>
        <end position="497"/>
    </location>
</feature>